<keyword evidence="2" id="KW-1185">Reference proteome</keyword>
<dbReference type="NCBIfam" id="NF040826">
    <property type="entry name" value="lxa_BCAM0308"/>
    <property type="match status" value="1"/>
</dbReference>
<gene>
    <name evidence="1" type="ORF">SAMN05216201_103104</name>
</gene>
<accession>A0A1H6UMG1</accession>
<dbReference type="InterPro" id="IPR047706">
    <property type="entry name" value="BCAM0308-like"/>
</dbReference>
<dbReference type="AlphaFoldDB" id="A0A1H6UMG1"/>
<dbReference type="RefSeq" id="WP_090307680.1">
    <property type="nucleotide sequence ID" value="NZ_FNZE01000003.1"/>
</dbReference>
<evidence type="ECO:0000313" key="2">
    <source>
        <dbReference type="Proteomes" id="UP000242930"/>
    </source>
</evidence>
<dbReference type="EMBL" id="FNZE01000003">
    <property type="protein sequence ID" value="SEI91904.1"/>
    <property type="molecule type" value="Genomic_DNA"/>
</dbReference>
<name>A0A1H6UMG1_9PSED</name>
<protein>
    <recommendedName>
        <fullName evidence="3">ATPase</fullName>
    </recommendedName>
</protein>
<evidence type="ECO:0000313" key="1">
    <source>
        <dbReference type="EMBL" id="SEI91904.1"/>
    </source>
</evidence>
<evidence type="ECO:0008006" key="3">
    <source>
        <dbReference type="Google" id="ProtNLM"/>
    </source>
</evidence>
<organism evidence="1 2">
    <name type="scientific">Pseudomonas linyingensis</name>
    <dbReference type="NCBI Taxonomy" id="915471"/>
    <lineage>
        <taxon>Bacteria</taxon>
        <taxon>Pseudomonadati</taxon>
        <taxon>Pseudomonadota</taxon>
        <taxon>Gammaproteobacteria</taxon>
        <taxon>Pseudomonadales</taxon>
        <taxon>Pseudomonadaceae</taxon>
        <taxon>Pseudomonas</taxon>
    </lineage>
</organism>
<dbReference type="STRING" id="915471.SAMN05216201_103104"/>
<dbReference type="Proteomes" id="UP000242930">
    <property type="component" value="Unassembled WGS sequence"/>
</dbReference>
<dbReference type="OrthoDB" id="9785278at2"/>
<sequence>MDKHQQGHKDTLLQPQHHDRDMETRHFAGAAHCPGCGANFHAGRWSWQALDAGTAAEEATCPACKRIAEKAAAGTVILSGTFVQAHREEILNLIRNTEAMENKEHALERLIGIADEGDAVVVTTTGMHLANRIGHALDSAYDGTTRYTYSDDKTHLDVDWERD</sequence>
<reference evidence="2" key="1">
    <citation type="submission" date="2016-10" db="EMBL/GenBank/DDBJ databases">
        <authorList>
            <person name="Varghese N."/>
            <person name="Submissions S."/>
        </authorList>
    </citation>
    <scope>NUCLEOTIDE SEQUENCE [LARGE SCALE GENOMIC DNA]</scope>
    <source>
        <strain evidence="2">LMG 25967</strain>
    </source>
</reference>
<proteinExistence type="predicted"/>